<reference evidence="2" key="1">
    <citation type="submission" date="2020-01" db="EMBL/GenBank/DDBJ databases">
        <authorList>
            <person name="Meier V. D."/>
            <person name="Meier V D."/>
        </authorList>
    </citation>
    <scope>NUCLEOTIDE SEQUENCE</scope>
    <source>
        <strain evidence="2">HLG_WM_MAG_07</strain>
    </source>
</reference>
<proteinExistence type="predicted"/>
<evidence type="ECO:0000313" key="2">
    <source>
        <dbReference type="EMBL" id="CAA6803887.1"/>
    </source>
</evidence>
<evidence type="ECO:0000256" key="1">
    <source>
        <dbReference type="SAM" id="Phobius"/>
    </source>
</evidence>
<gene>
    <name evidence="2" type="ORF">HELGO_WM30741</name>
</gene>
<feature type="transmembrane region" description="Helical" evidence="1">
    <location>
        <begin position="42"/>
        <end position="61"/>
    </location>
</feature>
<feature type="transmembrane region" description="Helical" evidence="1">
    <location>
        <begin position="6"/>
        <end position="27"/>
    </location>
</feature>
<sequence>MIDFPSFIQGIVLIFSVVAFILIIRYFRSPAVTARLSQEHRALALLVSLVAMTVITLILWMKISAWKDPDHQANSSNTVALNKLDEKEFDYVSRVHEPLALTYKQLEVNIESIKKLQQRIDNLRHHHPNHATLLDAMKTDFQGEHVEQQTLLNDLGLEIRNAIIQSETQSSTFVERKFYERASHYQHLATRAQNRLKVKFNRTATLLEKHLTIAKKNLQRSNTQRRKDLNPQDFSAHATKTIHTFIEAQDPTTASELGQIVAEIEKAKSKKNHLHTRSLNEPALKIPLEKTKKLWEDAEKKGQELWWDIMFAGEAAYIAKQFNIPERNPAYRNIIRSLKSETPEKAGAMKRTIFAAEQSFKEYKHY</sequence>
<organism evidence="2">
    <name type="scientific">uncultured Thiotrichaceae bacterium</name>
    <dbReference type="NCBI Taxonomy" id="298394"/>
    <lineage>
        <taxon>Bacteria</taxon>
        <taxon>Pseudomonadati</taxon>
        <taxon>Pseudomonadota</taxon>
        <taxon>Gammaproteobacteria</taxon>
        <taxon>Thiotrichales</taxon>
        <taxon>Thiotrichaceae</taxon>
        <taxon>environmental samples</taxon>
    </lineage>
</organism>
<keyword evidence="1" id="KW-0472">Membrane</keyword>
<keyword evidence="1" id="KW-1133">Transmembrane helix</keyword>
<keyword evidence="1" id="KW-0812">Transmembrane</keyword>
<name>A0A6S6SEU5_9GAMM</name>
<dbReference type="AlphaFoldDB" id="A0A6S6SEU5"/>
<protein>
    <submittedName>
        <fullName evidence="2">Uncharacterized protein</fullName>
    </submittedName>
</protein>
<dbReference type="EMBL" id="CACVAY010000017">
    <property type="protein sequence ID" value="CAA6803887.1"/>
    <property type="molecule type" value="Genomic_DNA"/>
</dbReference>
<accession>A0A6S6SEU5</accession>